<comment type="caution">
    <text evidence="2">The sequence shown here is derived from an EMBL/GenBank/DDBJ whole genome shotgun (WGS) entry which is preliminary data.</text>
</comment>
<dbReference type="RefSeq" id="WP_154496675.1">
    <property type="nucleotide sequence ID" value="NZ_VUMU01000012.1"/>
</dbReference>
<organism evidence="2 3">
    <name type="scientific">Waltera intestinalis</name>
    <dbReference type="NCBI Taxonomy" id="2606635"/>
    <lineage>
        <taxon>Bacteria</taxon>
        <taxon>Bacillati</taxon>
        <taxon>Bacillota</taxon>
        <taxon>Clostridia</taxon>
        <taxon>Lachnospirales</taxon>
        <taxon>Lachnospiraceae</taxon>
        <taxon>Waltera</taxon>
    </lineage>
</organism>
<dbReference type="EMBL" id="VUMU01000012">
    <property type="protein sequence ID" value="MST58517.1"/>
    <property type="molecule type" value="Genomic_DNA"/>
</dbReference>
<proteinExistence type="predicted"/>
<reference evidence="2 3" key="1">
    <citation type="submission" date="2019-08" db="EMBL/GenBank/DDBJ databases">
        <title>In-depth cultivation of the pig gut microbiome towards novel bacterial diversity and tailored functional studies.</title>
        <authorList>
            <person name="Wylensek D."/>
            <person name="Hitch T.C.A."/>
            <person name="Clavel T."/>
        </authorList>
    </citation>
    <scope>NUCLEOTIDE SEQUENCE [LARGE SCALE GENOMIC DNA]</scope>
    <source>
        <strain evidence="2 3">WCA3-601-WT-6H</strain>
    </source>
</reference>
<keyword evidence="1" id="KW-0812">Transmembrane</keyword>
<gene>
    <name evidence="2" type="ORF">FYJ59_09770</name>
</gene>
<keyword evidence="1" id="KW-1133">Transmembrane helix</keyword>
<protein>
    <submittedName>
        <fullName evidence="2">Uncharacterized protein</fullName>
    </submittedName>
</protein>
<feature type="transmembrane region" description="Helical" evidence="1">
    <location>
        <begin position="12"/>
        <end position="43"/>
    </location>
</feature>
<evidence type="ECO:0000256" key="1">
    <source>
        <dbReference type="SAM" id="Phobius"/>
    </source>
</evidence>
<evidence type="ECO:0000313" key="3">
    <source>
        <dbReference type="Proteomes" id="UP000476055"/>
    </source>
</evidence>
<sequence length="77" mass="8378">MKKLVKDNVVTLFVSAAFIIVGILAEPLLAVLGGLIGMTCLLATAMERHSSEELVQEASVQQKEYRNHKAQVSYGAF</sequence>
<keyword evidence="3" id="KW-1185">Reference proteome</keyword>
<dbReference type="Proteomes" id="UP000476055">
    <property type="component" value="Unassembled WGS sequence"/>
</dbReference>
<dbReference type="AlphaFoldDB" id="A0A6L5YLK5"/>
<evidence type="ECO:0000313" key="2">
    <source>
        <dbReference type="EMBL" id="MST58517.1"/>
    </source>
</evidence>
<name>A0A6L5YLK5_9FIRM</name>
<keyword evidence="1" id="KW-0472">Membrane</keyword>
<accession>A0A6L5YLK5</accession>